<dbReference type="GeneID" id="8234969"/>
<dbReference type="InterPro" id="IPR001895">
    <property type="entry name" value="RASGEF_cat_dom"/>
</dbReference>
<dbReference type="STRING" id="121224.E0VZ36"/>
<dbReference type="SUPFAM" id="SSF48366">
    <property type="entry name" value="Ras GEF"/>
    <property type="match status" value="1"/>
</dbReference>
<dbReference type="OrthoDB" id="21144at2759"/>
<dbReference type="InParanoid" id="E0VZ36"/>
<dbReference type="PROSITE" id="PS50212">
    <property type="entry name" value="RASGEF_NTER"/>
    <property type="match status" value="1"/>
</dbReference>
<dbReference type="InterPro" id="IPR036390">
    <property type="entry name" value="WH_DNA-bd_sf"/>
</dbReference>
<dbReference type="InterPro" id="IPR000159">
    <property type="entry name" value="RA_dom"/>
</dbReference>
<dbReference type="PROSITE" id="PS50186">
    <property type="entry name" value="DEP"/>
    <property type="match status" value="1"/>
</dbReference>
<dbReference type="HOGENOM" id="CLU_006829_1_0_1"/>
<dbReference type="Pfam" id="PF00027">
    <property type="entry name" value="cNMP_binding"/>
    <property type="match status" value="1"/>
</dbReference>
<dbReference type="CTD" id="8234969"/>
<feature type="domain" description="N-terminal Ras-GEF" evidence="8">
    <location>
        <begin position="371"/>
        <end position="515"/>
    </location>
</feature>
<dbReference type="Gene3D" id="1.10.840.10">
    <property type="entry name" value="Ras guanine-nucleotide exchange factors catalytic domain"/>
    <property type="match status" value="1"/>
</dbReference>
<reference evidence="9" key="2">
    <citation type="submission" date="2007-04" db="EMBL/GenBank/DDBJ databases">
        <title>The genome of the human body louse.</title>
        <authorList>
            <consortium name="The Human Body Louse Genome Consortium"/>
            <person name="Kirkness E."/>
            <person name="Walenz B."/>
            <person name="Hass B."/>
            <person name="Bruggner R."/>
            <person name="Strausberg R."/>
        </authorList>
    </citation>
    <scope>NUCLEOTIDE SEQUENCE</scope>
    <source>
        <strain evidence="9">USDA</strain>
    </source>
</reference>
<dbReference type="PRINTS" id="PR00103">
    <property type="entry name" value="CAMPKINASE"/>
</dbReference>
<feature type="domain" description="Cyclic nucleotide-binding" evidence="5">
    <location>
        <begin position="237"/>
        <end position="338"/>
    </location>
</feature>
<dbReference type="CDD" id="cd00155">
    <property type="entry name" value="RasGEF"/>
    <property type="match status" value="1"/>
</dbReference>
<dbReference type="Gene3D" id="1.10.8.1240">
    <property type="match status" value="1"/>
</dbReference>
<dbReference type="FunCoup" id="E0VZ36">
    <property type="interactions" value="251"/>
</dbReference>
<evidence type="ECO:0000259" key="4">
    <source>
        <dbReference type="PROSITE" id="PS50009"/>
    </source>
</evidence>
<proteinExistence type="inferred from homology"/>
<dbReference type="PROSITE" id="PS50009">
    <property type="entry name" value="RASGEF_CAT"/>
    <property type="match status" value="1"/>
</dbReference>
<keyword evidence="2 3" id="KW-0344">Guanine-nucleotide releasing factor</keyword>
<dbReference type="SUPFAM" id="SSF51206">
    <property type="entry name" value="cAMP-binding domain-like"/>
    <property type="match status" value="1"/>
</dbReference>
<feature type="domain" description="DEP" evidence="6">
    <location>
        <begin position="103"/>
        <end position="172"/>
    </location>
</feature>
<dbReference type="SUPFAM" id="SSF46785">
    <property type="entry name" value="Winged helix' DNA-binding domain"/>
    <property type="match status" value="1"/>
</dbReference>
<dbReference type="PROSITE" id="PS50200">
    <property type="entry name" value="RA"/>
    <property type="match status" value="1"/>
</dbReference>
<dbReference type="GO" id="GO:0005886">
    <property type="term" value="C:plasma membrane"/>
    <property type="evidence" value="ECO:0007669"/>
    <property type="project" value="TreeGrafter"/>
</dbReference>
<dbReference type="Pfam" id="PF00617">
    <property type="entry name" value="RasGEF"/>
    <property type="match status" value="1"/>
</dbReference>
<reference evidence="9" key="1">
    <citation type="submission" date="2007-04" db="EMBL/GenBank/DDBJ databases">
        <title>Annotation of Pediculus humanus corporis strain USDA.</title>
        <authorList>
            <person name="Kirkness E."/>
            <person name="Hannick L."/>
            <person name="Hass B."/>
            <person name="Bruggner R."/>
            <person name="Lawson D."/>
            <person name="Bidwell S."/>
            <person name="Joardar V."/>
            <person name="Caler E."/>
            <person name="Walenz B."/>
            <person name="Inman J."/>
            <person name="Schobel S."/>
            <person name="Galinsky K."/>
            <person name="Amedeo P."/>
            <person name="Strausberg R."/>
        </authorList>
    </citation>
    <scope>NUCLEOTIDE SEQUENCE</scope>
    <source>
        <strain evidence="9">USDA</strain>
    </source>
</reference>
<dbReference type="AlphaFoldDB" id="E0VZ36"/>
<dbReference type="PROSITE" id="PS50042">
    <property type="entry name" value="CNMP_BINDING_3"/>
    <property type="match status" value="1"/>
</dbReference>
<gene>
    <name evidence="10" type="primary">8234969</name>
    <name evidence="9" type="ORF">Phum_PHUM523770</name>
</gene>
<dbReference type="SMART" id="SM00100">
    <property type="entry name" value="cNMP"/>
    <property type="match status" value="1"/>
</dbReference>
<evidence type="ECO:0000259" key="8">
    <source>
        <dbReference type="PROSITE" id="PS50212"/>
    </source>
</evidence>
<evidence type="ECO:0000256" key="2">
    <source>
        <dbReference type="ARBA" id="ARBA00022658"/>
    </source>
</evidence>
<evidence type="ECO:0000313" key="11">
    <source>
        <dbReference type="Proteomes" id="UP000009046"/>
    </source>
</evidence>
<feature type="domain" description="Ras-associating" evidence="7">
    <location>
        <begin position="555"/>
        <end position="636"/>
    </location>
</feature>
<comment type="similarity">
    <text evidence="1">Belongs to the RAPGEF2 family.</text>
</comment>
<dbReference type="Gene3D" id="1.20.870.10">
    <property type="entry name" value="Son of sevenless (SoS) protein Chain: S domain 1"/>
    <property type="match status" value="1"/>
</dbReference>
<dbReference type="InterPro" id="IPR036964">
    <property type="entry name" value="RASGEF_cat_dom_sf"/>
</dbReference>
<evidence type="ECO:0000313" key="9">
    <source>
        <dbReference type="EMBL" id="EEB18642.1"/>
    </source>
</evidence>
<dbReference type="Pfam" id="PF00618">
    <property type="entry name" value="RasGEF_N"/>
    <property type="match status" value="1"/>
</dbReference>
<evidence type="ECO:0000259" key="5">
    <source>
        <dbReference type="PROSITE" id="PS50042"/>
    </source>
</evidence>
<dbReference type="SMART" id="SM00229">
    <property type="entry name" value="RasGEFN"/>
    <property type="match status" value="1"/>
</dbReference>
<evidence type="ECO:0000313" key="10">
    <source>
        <dbReference type="EnsemblMetazoa" id="PHUM523770-PA"/>
    </source>
</evidence>
<dbReference type="Proteomes" id="UP000009046">
    <property type="component" value="Unassembled WGS sequence"/>
</dbReference>
<dbReference type="InterPro" id="IPR014710">
    <property type="entry name" value="RmlC-like_jellyroll"/>
</dbReference>
<evidence type="ECO:0000256" key="1">
    <source>
        <dbReference type="ARBA" id="ARBA00010829"/>
    </source>
</evidence>
<dbReference type="Gene3D" id="3.10.20.90">
    <property type="entry name" value="Phosphatidylinositol 3-kinase Catalytic Subunit, Chain A, domain 1"/>
    <property type="match status" value="1"/>
</dbReference>
<dbReference type="VEuPathDB" id="VectorBase:PHUM523770"/>
<dbReference type="InterPro" id="IPR023578">
    <property type="entry name" value="Ras_GEF_dom_sf"/>
</dbReference>
<dbReference type="EnsemblMetazoa" id="PHUM523770-RA">
    <property type="protein sequence ID" value="PHUM523770-PA"/>
    <property type="gene ID" value="PHUM523770"/>
</dbReference>
<evidence type="ECO:0000259" key="6">
    <source>
        <dbReference type="PROSITE" id="PS50186"/>
    </source>
</evidence>
<reference evidence="10" key="3">
    <citation type="submission" date="2020-05" db="UniProtKB">
        <authorList>
            <consortium name="EnsemblMetazoa"/>
        </authorList>
    </citation>
    <scope>IDENTIFICATION</scope>
    <source>
        <strain evidence="10">USDA</strain>
    </source>
</reference>
<dbReference type="Pfam" id="PF00610">
    <property type="entry name" value="DEP"/>
    <property type="match status" value="1"/>
</dbReference>
<keyword evidence="11" id="KW-1185">Reference proteome</keyword>
<dbReference type="InterPro" id="IPR036388">
    <property type="entry name" value="WH-like_DNA-bd_sf"/>
</dbReference>
<name>E0VZ36_PEDHC</name>
<dbReference type="EMBL" id="AAZO01006355">
    <property type="status" value="NOT_ANNOTATED_CDS"/>
    <property type="molecule type" value="Genomic_DNA"/>
</dbReference>
<dbReference type="Gene3D" id="2.60.120.10">
    <property type="entry name" value="Jelly Rolls"/>
    <property type="match status" value="1"/>
</dbReference>
<dbReference type="eggNOG" id="KOG2378">
    <property type="taxonomic scope" value="Eukaryota"/>
</dbReference>
<dbReference type="KEGG" id="phu:Phum_PHUM523770"/>
<dbReference type="SUPFAM" id="SSF54236">
    <property type="entry name" value="Ubiquitin-like"/>
    <property type="match status" value="1"/>
</dbReference>
<dbReference type="PANTHER" id="PTHR23113">
    <property type="entry name" value="GUANINE NUCLEOTIDE EXCHANGE FACTOR"/>
    <property type="match status" value="1"/>
</dbReference>
<dbReference type="InterPro" id="IPR018490">
    <property type="entry name" value="cNMP-bd_dom_sf"/>
</dbReference>
<sequence length="899" mass="103619">MSTSNLSVFNKENFFFDFSFFIFFLFFQKNKDSMSEFIGNSKHKNGYGGKPGAMTYTMTSTGNKPQPSSPDIPDSVSPILESPSAPVSHIGWVLRSVLLCKTILLKDRKIKNKILWKCGSGIELVDWLCDQMDTSRQQATIMWQVLIEEGVLIHVNREHIFKDKNLLYQFWEDEDGGGKLPNQKELNEAVECLSECLAILAKRAPDAALRMMLRKPSHERTPEELEIIYEELIHITALSHLSNTVKRELTSVIVFEAHTKAGTILFEQGEEGKSWYIILRGSVDVVIYGKGTVTVLQEGDDFGKLALVNDTPRAATIILRENNCHFLRVDKENFNRILKDVEANTVRLQEHGNDVLVLEKTIQNQHHKSQFNYVVKAGTPEKMLEHLLETRMKIRGSVGGKESLQVPHSDYFVDDFLLTYVAFMTTTDLRFFLNGLNTYRAFLPNQNRDYALACKKKVIRFIHRWVVTIRYPVFSSSGFRSFLQEISKEIETESSTYRSLEEEASLMHHILTEMVRHDDEVKKHSGKKWKLPPYGQPISLFSGGTGPQRMMKPDDDIIFRVYCADHTYCTLRMPLNSTAEAIKLSAADRLKLRNFDDLALAEVKSSGERIIIKDQDVNVPTALSLNGRLFVSPRDHLDALTIVPEQEQPTECEENDIESFSTKELAYHMTHFDWELFCCINEYEMLYHVIGKHHFGELTANLEMFLRRFNEIQYWVATEILHTQSLSKRVTVLRKLIKLASYCKEYQNFNAFLAIITGLNNQAVSRLSLTWEKLPNKFRKMFTEFEILIDSSRNHRAYRAAVGKLQPPVLPFMPLLIKDMNCAQENHKTFTDGLVNFEKMHLFAQTIRTMRYSRSRHLTLEPPSPKSEGNIRSYISCLRVIDNQKQLMSLSQKLEPRRS</sequence>
<dbReference type="GO" id="GO:0005085">
    <property type="term" value="F:guanyl-nucleotide exchange factor activity"/>
    <property type="evidence" value="ECO:0007669"/>
    <property type="project" value="UniProtKB-KW"/>
</dbReference>
<dbReference type="SMART" id="SM00049">
    <property type="entry name" value="DEP"/>
    <property type="match status" value="1"/>
</dbReference>
<dbReference type="InterPro" id="IPR000595">
    <property type="entry name" value="cNMP-bd_dom"/>
</dbReference>
<feature type="domain" description="Ras-GEF" evidence="4">
    <location>
        <begin position="661"/>
        <end position="897"/>
    </location>
</feature>
<dbReference type="PANTHER" id="PTHR23113:SF327">
    <property type="entry name" value="EXCHANGE PROTEIN DIRECTLY ACTIVATED BY CAMP, ISOFORM E"/>
    <property type="match status" value="1"/>
</dbReference>
<dbReference type="OMA" id="CVRLCCV"/>
<evidence type="ECO:0000259" key="7">
    <source>
        <dbReference type="PROSITE" id="PS50200"/>
    </source>
</evidence>
<dbReference type="EMBL" id="DS235849">
    <property type="protein sequence ID" value="EEB18642.1"/>
    <property type="molecule type" value="Genomic_DNA"/>
</dbReference>
<dbReference type="GO" id="GO:0007265">
    <property type="term" value="P:Ras protein signal transduction"/>
    <property type="evidence" value="ECO:0007669"/>
    <property type="project" value="TreeGrafter"/>
</dbReference>
<dbReference type="RefSeq" id="XP_002431380.1">
    <property type="nucleotide sequence ID" value="XM_002431335.1"/>
</dbReference>
<dbReference type="InterPro" id="IPR008937">
    <property type="entry name" value="Ras-like_GEF"/>
</dbReference>
<dbReference type="SMART" id="SM00147">
    <property type="entry name" value="RasGEF"/>
    <property type="match status" value="1"/>
</dbReference>
<dbReference type="CDD" id="cd00038">
    <property type="entry name" value="CAP_ED"/>
    <property type="match status" value="1"/>
</dbReference>
<organism>
    <name type="scientific">Pediculus humanus subsp. corporis</name>
    <name type="common">Body louse</name>
    <dbReference type="NCBI Taxonomy" id="121224"/>
    <lineage>
        <taxon>Eukaryota</taxon>
        <taxon>Metazoa</taxon>
        <taxon>Ecdysozoa</taxon>
        <taxon>Arthropoda</taxon>
        <taxon>Hexapoda</taxon>
        <taxon>Insecta</taxon>
        <taxon>Pterygota</taxon>
        <taxon>Neoptera</taxon>
        <taxon>Paraneoptera</taxon>
        <taxon>Psocodea</taxon>
        <taxon>Troctomorpha</taxon>
        <taxon>Phthiraptera</taxon>
        <taxon>Anoplura</taxon>
        <taxon>Pediculidae</taxon>
        <taxon>Pediculus</taxon>
    </lineage>
</organism>
<protein>
    <submittedName>
        <fullName evidence="9">Rap guanine nucleotide exchange factor, putative</fullName>
    </submittedName>
</protein>
<dbReference type="InterPro" id="IPR000651">
    <property type="entry name" value="Ras-like_Gua-exchang_fac_N"/>
</dbReference>
<dbReference type="InterPro" id="IPR000591">
    <property type="entry name" value="DEP_dom"/>
</dbReference>
<dbReference type="Gene3D" id="1.10.10.10">
    <property type="entry name" value="Winged helix-like DNA-binding domain superfamily/Winged helix DNA-binding domain"/>
    <property type="match status" value="1"/>
</dbReference>
<accession>E0VZ36</accession>
<dbReference type="InterPro" id="IPR029071">
    <property type="entry name" value="Ubiquitin-like_domsf"/>
</dbReference>
<dbReference type="CDD" id="cd06224">
    <property type="entry name" value="REM"/>
    <property type="match status" value="1"/>
</dbReference>
<evidence type="ECO:0000256" key="3">
    <source>
        <dbReference type="PROSITE-ProRule" id="PRU00168"/>
    </source>
</evidence>